<dbReference type="Proteomes" id="UP000235388">
    <property type="component" value="Unassembled WGS sequence"/>
</dbReference>
<feature type="region of interest" description="Disordered" evidence="1">
    <location>
        <begin position="448"/>
        <end position="472"/>
    </location>
</feature>
<reference evidence="2 3" key="1">
    <citation type="submission" date="2017-11" db="EMBL/GenBank/DDBJ databases">
        <title>De novo assembly and phasing of dikaryotic genomes from two isolates of Puccinia coronata f. sp. avenae, the causal agent of oat crown rust.</title>
        <authorList>
            <person name="Miller M.E."/>
            <person name="Zhang Y."/>
            <person name="Omidvar V."/>
            <person name="Sperschneider J."/>
            <person name="Schwessinger B."/>
            <person name="Raley C."/>
            <person name="Palmer J.M."/>
            <person name="Garnica D."/>
            <person name="Upadhyaya N."/>
            <person name="Rathjen J."/>
            <person name="Taylor J.M."/>
            <person name="Park R.F."/>
            <person name="Dodds P.N."/>
            <person name="Hirsch C.D."/>
            <person name="Kianian S.F."/>
            <person name="Figueroa M."/>
        </authorList>
    </citation>
    <scope>NUCLEOTIDE SEQUENCE [LARGE SCALE GENOMIC DNA]</scope>
    <source>
        <strain evidence="2">12NC29</strain>
    </source>
</reference>
<feature type="compositionally biased region" description="Basic and acidic residues" evidence="1">
    <location>
        <begin position="745"/>
        <end position="754"/>
    </location>
</feature>
<evidence type="ECO:0000256" key="1">
    <source>
        <dbReference type="SAM" id="MobiDB-lite"/>
    </source>
</evidence>
<dbReference type="AlphaFoldDB" id="A0A2N5VBZ5"/>
<sequence>MSSIHSFTSGIVASGYSRLNLPTPDISLPADDCSVSIDLEKLVTGAQFYQPNHQISQSLHKLDFPLLPRLELPASSVGFVGTGAMRLGVIPPAPFHHLPDELLTHRVDHSPDVFYKKSRPYVKISVPPGYIENQALCQQFGISPHSLLCLEPALWRQQIVDQVVFDLSKEYLHISLINGSTSIYSFEQCQQILDSPTSLQADLTSTSSKPSLSSKIKPALLSHLEPLLSFLQRGELAASDLNQLCRMSTHQLAIMKKEIRPYPLTPTAIQVALDDRRSQQEKLKPILVKKKISRRKPSAILGAPKNRKRNRSAPTPETENLPPRIPELTSRSFHLEPNDLHQLVYHLTGYRSTLVDFFQSVALTILRAELPQLYSLWVLESQIQSLHKAFKDHSQQFARMLRENKAPENFQRFHSSHHQPDLLRELEDWCQAALHSCEQDILSSADTTLNEQSSTRQTIPFRSPLSSPRDSISHLNTCTKDEKIFPQDTLPPLPVTSICHEICASPNVPLSNNIEIESLNHDHNTYCLSRERTPSLSPPPDGSSQSRFPSHSILHLPFLILEQAFLSCIESEKQRESAIELGIKLSEERLEIDKLEESAFILKLLEEERQSREQFSGISRLSDIITTSRLSAGLDGSEANIAQHATIKGALMGSKPTSVEGSSSQDPPCPPYRPPSKSSELKRRQCMKRKTWLAATRRLSCRLMSPQDQDNPEQQVWPEPIFLKTLSRKRRQDEIASVTDLSLEDGARSPEEEKRRKKSGEVPEIIEELNAHDESGASSQVTWVELDSKFGLDPSTPILVSEAHTDFGSTNQATTSLNQEQIDCLVTQGIISELCHPIHDDVDDSASGSDHFHAASAGERSDDLTTDNLKLFTTNDKVFESLTDASGGSGSHVNDLSEVDSEWPR</sequence>
<organism evidence="2 3">
    <name type="scientific">Puccinia coronata f. sp. avenae</name>
    <dbReference type="NCBI Taxonomy" id="200324"/>
    <lineage>
        <taxon>Eukaryota</taxon>
        <taxon>Fungi</taxon>
        <taxon>Dikarya</taxon>
        <taxon>Basidiomycota</taxon>
        <taxon>Pucciniomycotina</taxon>
        <taxon>Pucciniomycetes</taxon>
        <taxon>Pucciniales</taxon>
        <taxon>Pucciniaceae</taxon>
        <taxon>Puccinia</taxon>
    </lineage>
</organism>
<dbReference type="OrthoDB" id="2497349at2759"/>
<gene>
    <name evidence="2" type="ORF">PCANC_07795</name>
</gene>
<evidence type="ECO:0000313" key="2">
    <source>
        <dbReference type="EMBL" id="PLW47504.1"/>
    </source>
</evidence>
<dbReference type="EMBL" id="PGCJ01000110">
    <property type="protein sequence ID" value="PLW47504.1"/>
    <property type="molecule type" value="Genomic_DNA"/>
</dbReference>
<comment type="caution">
    <text evidence="2">The sequence shown here is derived from an EMBL/GenBank/DDBJ whole genome shotgun (WGS) entry which is preliminary data.</text>
</comment>
<feature type="region of interest" description="Disordered" evidence="1">
    <location>
        <begin position="883"/>
        <end position="905"/>
    </location>
</feature>
<protein>
    <submittedName>
        <fullName evidence="2">Uncharacterized protein</fullName>
    </submittedName>
</protein>
<evidence type="ECO:0000313" key="3">
    <source>
        <dbReference type="Proteomes" id="UP000235388"/>
    </source>
</evidence>
<feature type="compositionally biased region" description="Polar residues" evidence="1">
    <location>
        <begin position="883"/>
        <end position="894"/>
    </location>
</feature>
<keyword evidence="3" id="KW-1185">Reference proteome</keyword>
<feature type="region of interest" description="Disordered" evidence="1">
    <location>
        <begin position="298"/>
        <end position="325"/>
    </location>
</feature>
<proteinExistence type="predicted"/>
<accession>A0A2N5VBZ5</accession>
<feature type="region of interest" description="Disordered" evidence="1">
    <location>
        <begin position="740"/>
        <end position="763"/>
    </location>
</feature>
<name>A0A2N5VBZ5_9BASI</name>
<feature type="region of interest" description="Disordered" evidence="1">
    <location>
        <begin position="653"/>
        <end position="685"/>
    </location>
</feature>
<feature type="region of interest" description="Disordered" evidence="1">
    <location>
        <begin position="846"/>
        <end position="866"/>
    </location>
</feature>